<protein>
    <submittedName>
        <fullName evidence="3">Insulin-like growth factor 2 mRNA-binding protein 1</fullName>
    </submittedName>
</protein>
<evidence type="ECO:0000313" key="4">
    <source>
        <dbReference type="Proteomes" id="UP000010556"/>
    </source>
</evidence>
<evidence type="ECO:0000259" key="2">
    <source>
        <dbReference type="Pfam" id="PF00013"/>
    </source>
</evidence>
<dbReference type="InterPro" id="IPR004088">
    <property type="entry name" value="KH_dom_type_1"/>
</dbReference>
<keyword evidence="4" id="KW-1185">Reference proteome</keyword>
<dbReference type="AlphaFoldDB" id="L5LH30"/>
<dbReference type="GO" id="GO:0003723">
    <property type="term" value="F:RNA binding"/>
    <property type="evidence" value="ECO:0007669"/>
    <property type="project" value="UniProtKB-UniRule"/>
</dbReference>
<dbReference type="EMBL" id="KB112131">
    <property type="protein sequence ID" value="ELK25206.1"/>
    <property type="molecule type" value="Genomic_DNA"/>
</dbReference>
<dbReference type="Proteomes" id="UP000010556">
    <property type="component" value="Unassembled WGS sequence"/>
</dbReference>
<dbReference type="PROSITE" id="PS50084">
    <property type="entry name" value="KH_TYPE_1"/>
    <property type="match status" value="1"/>
</dbReference>
<reference evidence="4" key="1">
    <citation type="journal article" date="2013" name="Science">
        <title>Comparative analysis of bat genomes provides insight into the evolution of flight and immunity.</title>
        <authorList>
            <person name="Zhang G."/>
            <person name="Cowled C."/>
            <person name="Shi Z."/>
            <person name="Huang Z."/>
            <person name="Bishop-Lilly K.A."/>
            <person name="Fang X."/>
            <person name="Wynne J.W."/>
            <person name="Xiong Z."/>
            <person name="Baker M.L."/>
            <person name="Zhao W."/>
            <person name="Tachedjian M."/>
            <person name="Zhu Y."/>
            <person name="Zhou P."/>
            <person name="Jiang X."/>
            <person name="Ng J."/>
            <person name="Yang L."/>
            <person name="Wu L."/>
            <person name="Xiao J."/>
            <person name="Feng Y."/>
            <person name="Chen Y."/>
            <person name="Sun X."/>
            <person name="Zhang Y."/>
            <person name="Marsh G.A."/>
            <person name="Crameri G."/>
            <person name="Broder C.C."/>
            <person name="Frey K.G."/>
            <person name="Wang L.F."/>
            <person name="Wang J."/>
        </authorList>
    </citation>
    <scope>NUCLEOTIDE SEQUENCE [LARGE SCALE GENOMIC DNA]</scope>
</reference>
<organism evidence="3 4">
    <name type="scientific">Myotis davidii</name>
    <name type="common">David's myotis</name>
    <dbReference type="NCBI Taxonomy" id="225400"/>
    <lineage>
        <taxon>Eukaryota</taxon>
        <taxon>Metazoa</taxon>
        <taxon>Chordata</taxon>
        <taxon>Craniata</taxon>
        <taxon>Vertebrata</taxon>
        <taxon>Euteleostomi</taxon>
        <taxon>Mammalia</taxon>
        <taxon>Eutheria</taxon>
        <taxon>Laurasiatheria</taxon>
        <taxon>Chiroptera</taxon>
        <taxon>Yangochiroptera</taxon>
        <taxon>Vespertilionidae</taxon>
        <taxon>Myotis</taxon>
    </lineage>
</organism>
<feature type="domain" description="K Homology" evidence="2">
    <location>
        <begin position="85"/>
        <end position="138"/>
    </location>
</feature>
<keyword evidence="1" id="KW-0694">RNA-binding</keyword>
<sequence>MENCCRAEQEIMKNVREACENEGAAMSLQSHLIPGLNLAAVGLSPASSGAVPLPPSSVTGAAPYRSFCRLWSRRWCRSSSLPSGGAIIGKKGQHIKQLSGFASASIKIAPPETPDSKVRMVIITGLPEAQLKAQGRIYGKLKVENFFGPKEGVKLETHVPVPA</sequence>
<dbReference type="Gene3D" id="3.30.310.210">
    <property type="match status" value="1"/>
</dbReference>
<accession>L5LH30</accession>
<gene>
    <name evidence="3" type="ORF">MDA_GLEAN10006009</name>
</gene>
<evidence type="ECO:0000256" key="1">
    <source>
        <dbReference type="PROSITE-ProRule" id="PRU00117"/>
    </source>
</evidence>
<name>L5LH30_MYODS</name>
<proteinExistence type="predicted"/>
<dbReference type="InterPro" id="IPR036612">
    <property type="entry name" value="KH_dom_type_1_sf"/>
</dbReference>
<dbReference type="SUPFAM" id="SSF54791">
    <property type="entry name" value="Eukaryotic type KH-domain (KH-domain type I)"/>
    <property type="match status" value="1"/>
</dbReference>
<evidence type="ECO:0000313" key="3">
    <source>
        <dbReference type="EMBL" id="ELK25206.1"/>
    </source>
</evidence>
<dbReference type="Pfam" id="PF00013">
    <property type="entry name" value="KH_1"/>
    <property type="match status" value="1"/>
</dbReference>